<dbReference type="STRING" id="45610.AOC03_05975"/>
<gene>
    <name evidence="3" type="ORF">AOC03_05975</name>
</gene>
<dbReference type="KEGG" id="pur:AOC03_05975"/>
<evidence type="ECO:0000313" key="3">
    <source>
        <dbReference type="EMBL" id="ALF59652.1"/>
    </source>
</evidence>
<protein>
    <recommendedName>
        <fullName evidence="2">Lipid/polyisoprenoid-binding YceI-like domain-containing protein</fullName>
    </recommendedName>
</protein>
<dbReference type="PANTHER" id="PTHR34406">
    <property type="entry name" value="PROTEIN YCEI"/>
    <property type="match status" value="1"/>
</dbReference>
<feature type="signal peptide" evidence="1">
    <location>
        <begin position="1"/>
        <end position="32"/>
    </location>
</feature>
<dbReference type="OrthoDB" id="9811006at2"/>
<proteinExistence type="predicted"/>
<dbReference type="Gene3D" id="2.40.128.110">
    <property type="entry name" value="Lipid/polyisoprenoid-binding, YceI-like"/>
    <property type="match status" value="1"/>
</dbReference>
<organism evidence="3 4">
    <name type="scientific">Psychrobacter urativorans</name>
    <dbReference type="NCBI Taxonomy" id="45610"/>
    <lineage>
        <taxon>Bacteria</taxon>
        <taxon>Pseudomonadati</taxon>
        <taxon>Pseudomonadota</taxon>
        <taxon>Gammaproteobacteria</taxon>
        <taxon>Moraxellales</taxon>
        <taxon>Moraxellaceae</taxon>
        <taxon>Psychrobacter</taxon>
    </lineage>
</organism>
<feature type="domain" description="Lipid/polyisoprenoid-binding YceI-like" evidence="2">
    <location>
        <begin position="34"/>
        <end position="202"/>
    </location>
</feature>
<reference evidence="3 4" key="1">
    <citation type="submission" date="2015-09" db="EMBL/GenBank/DDBJ databases">
        <title>Complete genome of Psychrobacter urativorans R10.10B.</title>
        <authorList>
            <person name="See-Too W.S."/>
            <person name="Chan K.G."/>
        </authorList>
    </citation>
    <scope>NUCLEOTIDE SEQUENCE [LARGE SCALE GENOMIC DNA]</scope>
    <source>
        <strain evidence="3 4">R10.10B</strain>
    </source>
</reference>
<dbReference type="EMBL" id="CP012678">
    <property type="protein sequence ID" value="ALF59652.1"/>
    <property type="molecule type" value="Genomic_DNA"/>
</dbReference>
<keyword evidence="4" id="KW-1185">Reference proteome</keyword>
<dbReference type="AlphaFoldDB" id="A0A0M4T2A1"/>
<accession>A0A0M4T2A1</accession>
<dbReference type="InterPro" id="IPR007372">
    <property type="entry name" value="Lipid/polyisoprenoid-bd_YceI"/>
</dbReference>
<dbReference type="InterPro" id="IPR036761">
    <property type="entry name" value="TTHA0802/YceI-like_sf"/>
</dbReference>
<dbReference type="RefSeq" id="WP_062534215.1">
    <property type="nucleotide sequence ID" value="NZ_CP012678.1"/>
</dbReference>
<sequence length="204" mass="22783">MSYFSFSRTTSLYQKRLAALLLLTGSIVSSHAAIYLLEPNNSNVLFAIDHFKTSTNTGGFYHLTGQLEYDKRAQTGNVSLIIPMNTLRTGNKAFDINLASADFFDIIQFPLASFVSTQWHFSNDKGRSGVTKVDGLLTLHGKTNPVTLTATKFNCYLSPIVKKTVCGGDFTTTIDRRKWDIRKYTLLGITEKVTLNIQIEAVRQ</sequence>
<dbReference type="Proteomes" id="UP000059847">
    <property type="component" value="Chromosome"/>
</dbReference>
<name>A0A0M4T2A1_9GAMM</name>
<dbReference type="SMART" id="SM00867">
    <property type="entry name" value="YceI"/>
    <property type="match status" value="1"/>
</dbReference>
<feature type="chain" id="PRO_5005802056" description="Lipid/polyisoprenoid-binding YceI-like domain-containing protein" evidence="1">
    <location>
        <begin position="33"/>
        <end position="204"/>
    </location>
</feature>
<evidence type="ECO:0000256" key="1">
    <source>
        <dbReference type="SAM" id="SignalP"/>
    </source>
</evidence>
<evidence type="ECO:0000259" key="2">
    <source>
        <dbReference type="SMART" id="SM00867"/>
    </source>
</evidence>
<dbReference type="SUPFAM" id="SSF101874">
    <property type="entry name" value="YceI-like"/>
    <property type="match status" value="1"/>
</dbReference>
<dbReference type="Pfam" id="PF04264">
    <property type="entry name" value="YceI"/>
    <property type="match status" value="1"/>
</dbReference>
<keyword evidence="1" id="KW-0732">Signal</keyword>
<evidence type="ECO:0000313" key="4">
    <source>
        <dbReference type="Proteomes" id="UP000059847"/>
    </source>
</evidence>
<dbReference type="PANTHER" id="PTHR34406:SF2">
    <property type="entry name" value="PERIPLASMIC PROTEIN"/>
    <property type="match status" value="1"/>
</dbReference>